<evidence type="ECO:0000313" key="1">
    <source>
        <dbReference type="EMBL" id="KAK4363867.1"/>
    </source>
</evidence>
<dbReference type="PANTHER" id="PTHR32444">
    <property type="entry name" value="BULB-TYPE LECTIN DOMAIN-CONTAINING PROTEIN"/>
    <property type="match status" value="1"/>
</dbReference>
<keyword evidence="2" id="KW-1185">Reference proteome</keyword>
<dbReference type="Proteomes" id="UP001291623">
    <property type="component" value="Unassembled WGS sequence"/>
</dbReference>
<evidence type="ECO:0000313" key="2">
    <source>
        <dbReference type="Proteomes" id="UP001291623"/>
    </source>
</evidence>
<organism evidence="1 2">
    <name type="scientific">Anisodus tanguticus</name>
    <dbReference type="NCBI Taxonomy" id="243964"/>
    <lineage>
        <taxon>Eukaryota</taxon>
        <taxon>Viridiplantae</taxon>
        <taxon>Streptophyta</taxon>
        <taxon>Embryophyta</taxon>
        <taxon>Tracheophyta</taxon>
        <taxon>Spermatophyta</taxon>
        <taxon>Magnoliopsida</taxon>
        <taxon>eudicotyledons</taxon>
        <taxon>Gunneridae</taxon>
        <taxon>Pentapetalae</taxon>
        <taxon>asterids</taxon>
        <taxon>lamiids</taxon>
        <taxon>Solanales</taxon>
        <taxon>Solanaceae</taxon>
        <taxon>Solanoideae</taxon>
        <taxon>Hyoscyameae</taxon>
        <taxon>Anisodus</taxon>
    </lineage>
</organism>
<gene>
    <name evidence="1" type="ORF">RND71_015225</name>
</gene>
<dbReference type="PANTHER" id="PTHR32444:SF244">
    <property type="entry name" value="RECEPTOR-LIKE SERINE_THREONINE-PROTEIN KINASE"/>
    <property type="match status" value="1"/>
</dbReference>
<reference evidence="1" key="1">
    <citation type="submission" date="2023-12" db="EMBL/GenBank/DDBJ databases">
        <title>Genome assembly of Anisodus tanguticus.</title>
        <authorList>
            <person name="Wang Y.-J."/>
        </authorList>
    </citation>
    <scope>NUCLEOTIDE SEQUENCE</scope>
    <source>
        <strain evidence="1">KB-2021</strain>
        <tissue evidence="1">Leaf</tissue>
    </source>
</reference>
<dbReference type="EMBL" id="JAVYJV010000008">
    <property type="protein sequence ID" value="KAK4363867.1"/>
    <property type="molecule type" value="Genomic_DNA"/>
</dbReference>
<name>A0AAE1S627_9SOLA</name>
<proteinExistence type="predicted"/>
<protein>
    <submittedName>
        <fullName evidence="1">Uncharacterized protein</fullName>
    </submittedName>
</protein>
<sequence>MIQPLLGNGICGRKLIKPGGSIHQCHMIIVILTVFVVRIQFCVITDSPMYQCLEGFKPKSLNNWNSMDWSEGFVLGKPFSCQSKEVFVKFSELKLPDTTKSWVSGTMNLQECRKHASKIVHVPNGGQDLYIRIEASKQGIVLGQDNWTTEGPKEDTELPFFDLATIVNATDNFSFNKQLGEGGFGPEYKFRFASVGDRNQKEELMLPSSASASRSYMICMENVDGRDTPRSPDDRPNMSAVVLMLNGESTLPQPKDPGFLRDVIPTEVSFIRSDYDSYTANEITFSSFGAR</sequence>
<dbReference type="AlphaFoldDB" id="A0AAE1S627"/>
<accession>A0AAE1S627</accession>
<comment type="caution">
    <text evidence="1">The sequence shown here is derived from an EMBL/GenBank/DDBJ whole genome shotgun (WGS) entry which is preliminary data.</text>
</comment>